<name>A0ABR7HSM0_9FIRM</name>
<protein>
    <submittedName>
        <fullName evidence="3">DUF4340 domain-containing protein</fullName>
    </submittedName>
</protein>
<evidence type="ECO:0000256" key="1">
    <source>
        <dbReference type="SAM" id="MobiDB-lite"/>
    </source>
</evidence>
<organism evidence="3 4">
    <name type="scientific">Pseudoflavonifractor hominis</name>
    <dbReference type="NCBI Taxonomy" id="2763059"/>
    <lineage>
        <taxon>Bacteria</taxon>
        <taxon>Bacillati</taxon>
        <taxon>Bacillota</taxon>
        <taxon>Clostridia</taxon>
        <taxon>Eubacteriales</taxon>
        <taxon>Oscillospiraceae</taxon>
        <taxon>Pseudoflavonifractor</taxon>
    </lineage>
</organism>
<reference evidence="3 4" key="1">
    <citation type="submission" date="2020-08" db="EMBL/GenBank/DDBJ databases">
        <title>Genome public.</title>
        <authorList>
            <person name="Liu C."/>
            <person name="Sun Q."/>
        </authorList>
    </citation>
    <scope>NUCLEOTIDE SEQUENCE [LARGE SCALE GENOMIC DNA]</scope>
    <source>
        <strain evidence="3 4">New-38</strain>
    </source>
</reference>
<accession>A0ABR7HSM0</accession>
<sequence length="469" mass="52693">MKRAKRLYVLLGVLVVVCIAAFAVVKHEERQEEIRNSGEIVLEIDPETVDALSWEYESESLAFHKDETWQYDEDAAFPVSEEKIQELLEPFQALEAAFIIEEVTDYSQYGLDNPVCTIHLSAGEEDYEIKLGNYSTMDSQRYLSTGDGNVYLVEDDPMEDYEITIRDMIANDETPSFGQVTGIQFEGADSYQVVYQEYSEESPYTYCSEDVYFRQEGEDLKPLDTNLVESYLSGIENLTLDNYMTYQAGTEDLSQYGLDAPELTVTVTYTPEEDEEGESQTFTLHISRSPEERAAAENDTASEEDEEEEITAYARVGDSEIVYQITGESYEKLIAAGYDDLRHKEALTADFTQVTGLDITLEGSVYNLTSEGSGEDKTFHFGEEEVDVADLQSALEGLTADSFTQEEPTQKEEIALTVYLDSEVHPSVQIQLYRYDGENCLAVIDGEPVSLIPRSAVVDLIEAVNAIVL</sequence>
<comment type="caution">
    <text evidence="3">The sequence shown here is derived from an EMBL/GenBank/DDBJ whole genome shotgun (WGS) entry which is preliminary data.</text>
</comment>
<evidence type="ECO:0000313" key="3">
    <source>
        <dbReference type="EMBL" id="MBC5730522.1"/>
    </source>
</evidence>
<dbReference type="Proteomes" id="UP000660021">
    <property type="component" value="Unassembled WGS sequence"/>
</dbReference>
<feature type="domain" description="DUF4340" evidence="2">
    <location>
        <begin position="222"/>
        <end position="412"/>
    </location>
</feature>
<feature type="domain" description="DUF4340" evidence="2">
    <location>
        <begin position="69"/>
        <end position="173"/>
    </location>
</feature>
<evidence type="ECO:0000259" key="2">
    <source>
        <dbReference type="Pfam" id="PF14238"/>
    </source>
</evidence>
<evidence type="ECO:0000313" key="4">
    <source>
        <dbReference type="Proteomes" id="UP000660021"/>
    </source>
</evidence>
<gene>
    <name evidence="3" type="ORF">H8S34_06700</name>
</gene>
<dbReference type="Pfam" id="PF14238">
    <property type="entry name" value="DUF4340"/>
    <property type="match status" value="2"/>
</dbReference>
<proteinExistence type="predicted"/>
<dbReference type="InterPro" id="IPR025641">
    <property type="entry name" value="DUF4340"/>
</dbReference>
<dbReference type="EMBL" id="JACOPR010000003">
    <property type="protein sequence ID" value="MBC5730522.1"/>
    <property type="molecule type" value="Genomic_DNA"/>
</dbReference>
<keyword evidence="4" id="KW-1185">Reference proteome</keyword>
<dbReference type="RefSeq" id="WP_186963393.1">
    <property type="nucleotide sequence ID" value="NZ_JACOPR010000003.1"/>
</dbReference>
<feature type="region of interest" description="Disordered" evidence="1">
    <location>
        <begin position="287"/>
        <end position="307"/>
    </location>
</feature>